<dbReference type="GO" id="GO:0036374">
    <property type="term" value="F:glutathione hydrolase activity"/>
    <property type="evidence" value="ECO:0007669"/>
    <property type="project" value="InterPro"/>
</dbReference>
<keyword evidence="2" id="KW-1185">Reference proteome</keyword>
<evidence type="ECO:0000313" key="2">
    <source>
        <dbReference type="Proteomes" id="UP001163046"/>
    </source>
</evidence>
<accession>A0A9W9Z512</accession>
<dbReference type="Pfam" id="PF01019">
    <property type="entry name" value="G_glu_transpept"/>
    <property type="match status" value="1"/>
</dbReference>
<dbReference type="GO" id="GO:0005886">
    <property type="term" value="C:plasma membrane"/>
    <property type="evidence" value="ECO:0007669"/>
    <property type="project" value="TreeGrafter"/>
</dbReference>
<dbReference type="AlphaFoldDB" id="A0A9W9Z512"/>
<sequence>MVSGFPLPAWERGGTRQITWKDYSSNPAIGYGEVMDSDLAYAATLRCWPEFYRRQSMNEYRIESIVNRRERKNLKEKGAILKMPKFARTLERIRDDSKSFYTGDLAKDIVKDIQDGGGIITLED</sequence>
<gene>
    <name evidence="1" type="ORF">OS493_001830</name>
</gene>
<dbReference type="PANTHER" id="PTHR11686:SF9">
    <property type="entry name" value="RE13973P"/>
    <property type="match status" value="1"/>
</dbReference>
<evidence type="ECO:0000313" key="1">
    <source>
        <dbReference type="EMBL" id="KAJ7375096.1"/>
    </source>
</evidence>
<protein>
    <submittedName>
        <fullName evidence="1">Uncharacterized protein</fullName>
    </submittedName>
</protein>
<dbReference type="OrthoDB" id="2015213at2759"/>
<comment type="caution">
    <text evidence="1">The sequence shown here is derived from an EMBL/GenBank/DDBJ whole genome shotgun (WGS) entry which is preliminary data.</text>
</comment>
<dbReference type="Proteomes" id="UP001163046">
    <property type="component" value="Unassembled WGS sequence"/>
</dbReference>
<dbReference type="PANTHER" id="PTHR11686">
    <property type="entry name" value="GAMMA GLUTAMYL TRANSPEPTIDASE"/>
    <property type="match status" value="1"/>
</dbReference>
<dbReference type="InterPro" id="IPR000101">
    <property type="entry name" value="GGT_peptidase"/>
</dbReference>
<dbReference type="SUPFAM" id="SSF56235">
    <property type="entry name" value="N-terminal nucleophile aminohydrolases (Ntn hydrolases)"/>
    <property type="match status" value="1"/>
</dbReference>
<dbReference type="GO" id="GO:0006751">
    <property type="term" value="P:glutathione catabolic process"/>
    <property type="evidence" value="ECO:0007669"/>
    <property type="project" value="InterPro"/>
</dbReference>
<reference evidence="1" key="1">
    <citation type="submission" date="2023-01" db="EMBL/GenBank/DDBJ databases">
        <title>Genome assembly of the deep-sea coral Lophelia pertusa.</title>
        <authorList>
            <person name="Herrera S."/>
            <person name="Cordes E."/>
        </authorList>
    </citation>
    <scope>NUCLEOTIDE SEQUENCE</scope>
    <source>
        <strain evidence="1">USNM1676648</strain>
        <tissue evidence="1">Polyp</tissue>
    </source>
</reference>
<name>A0A9W9Z512_9CNID</name>
<organism evidence="1 2">
    <name type="scientific">Desmophyllum pertusum</name>
    <dbReference type="NCBI Taxonomy" id="174260"/>
    <lineage>
        <taxon>Eukaryota</taxon>
        <taxon>Metazoa</taxon>
        <taxon>Cnidaria</taxon>
        <taxon>Anthozoa</taxon>
        <taxon>Hexacorallia</taxon>
        <taxon>Scleractinia</taxon>
        <taxon>Caryophylliina</taxon>
        <taxon>Caryophylliidae</taxon>
        <taxon>Desmophyllum</taxon>
    </lineage>
</organism>
<dbReference type="InterPro" id="IPR029055">
    <property type="entry name" value="Ntn_hydrolases_N"/>
</dbReference>
<proteinExistence type="predicted"/>
<dbReference type="EMBL" id="MU826826">
    <property type="protein sequence ID" value="KAJ7375096.1"/>
    <property type="molecule type" value="Genomic_DNA"/>
</dbReference>